<name>A0A9Q8V9J4_9HYPO</name>
<dbReference type="GeneID" id="72065115"/>
<sequence>MSARELIERYLDQVYTRENPSIELVRDWQTVLHAGAIYPVHLCGANCSDETATLKVYGKPKLKRFLLQLADGPENTTGNFQQGNSTFAFYFRPQTVLNALDDFFDEE</sequence>
<keyword evidence="2" id="KW-1185">Reference proteome</keyword>
<gene>
    <name evidence="1" type="ORF">JDV02_003155</name>
</gene>
<dbReference type="RefSeq" id="XP_047840227.1">
    <property type="nucleotide sequence ID" value="XM_047984253.1"/>
</dbReference>
<organism evidence="1 2">
    <name type="scientific">Purpureocillium takamizusanense</name>
    <dbReference type="NCBI Taxonomy" id="2060973"/>
    <lineage>
        <taxon>Eukaryota</taxon>
        <taxon>Fungi</taxon>
        <taxon>Dikarya</taxon>
        <taxon>Ascomycota</taxon>
        <taxon>Pezizomycotina</taxon>
        <taxon>Sordariomycetes</taxon>
        <taxon>Hypocreomycetidae</taxon>
        <taxon>Hypocreales</taxon>
        <taxon>Ophiocordycipitaceae</taxon>
        <taxon>Purpureocillium</taxon>
    </lineage>
</organism>
<dbReference type="EMBL" id="CP086355">
    <property type="protein sequence ID" value="UNI16746.1"/>
    <property type="molecule type" value="Genomic_DNA"/>
</dbReference>
<dbReference type="AlphaFoldDB" id="A0A9Q8V9J4"/>
<dbReference type="KEGG" id="ptkz:JDV02_003155"/>
<dbReference type="Proteomes" id="UP000829364">
    <property type="component" value="Chromosome 2"/>
</dbReference>
<proteinExistence type="predicted"/>
<accession>A0A9Q8V9J4</accession>
<evidence type="ECO:0000313" key="1">
    <source>
        <dbReference type="EMBL" id="UNI16746.1"/>
    </source>
</evidence>
<evidence type="ECO:0000313" key="2">
    <source>
        <dbReference type="Proteomes" id="UP000829364"/>
    </source>
</evidence>
<reference evidence="1" key="1">
    <citation type="submission" date="2021-11" db="EMBL/GenBank/DDBJ databases">
        <title>Purpureocillium_takamizusanense_genome.</title>
        <authorList>
            <person name="Nguyen N.-H."/>
        </authorList>
    </citation>
    <scope>NUCLEOTIDE SEQUENCE</scope>
    <source>
        <strain evidence="1">PT3</strain>
    </source>
</reference>
<protein>
    <submittedName>
        <fullName evidence="1">Uncharacterized protein</fullName>
    </submittedName>
</protein>